<evidence type="ECO:0000256" key="1">
    <source>
        <dbReference type="ARBA" id="ARBA00022729"/>
    </source>
</evidence>
<evidence type="ECO:0000313" key="4">
    <source>
        <dbReference type="Proteomes" id="UP000028782"/>
    </source>
</evidence>
<dbReference type="PANTHER" id="PTHR35037">
    <property type="entry name" value="C-TERMINAL REGION OF AIDA-LIKE PROTEIN"/>
    <property type="match status" value="1"/>
</dbReference>
<dbReference type="InterPro" id="IPR043990">
    <property type="entry name" value="AC_1"/>
</dbReference>
<dbReference type="Pfam" id="PF12951">
    <property type="entry name" value="PATR"/>
    <property type="match status" value="20"/>
</dbReference>
<sequence>MNRIYRSIWNAALGTWIAAPETSRAAGKRGTTVVVGAVIGVVLALSATHADAACTAAGFNVSCSGAANPLAPSYFNAASNLSVTVNPGGSLGVLLGVGGNAMTLSGSNGTLTNNGRIDPTLLGTGLGVLSSGVVMGNASASTQTVTNNGTMAGTTGLSIGLTGMALAVQNGAGGTTNIINTGTMSTSGIIGATLLGPDAGVIAAYGGGQVNVSNSGTITGRVALGSSAGGNTFTNSGTVNGSVSMGANSTNQFIATTDSSVNSSGGTGLAVNLGIGSVTISFAATGTVDGGAGGNNRLILQQGTSATGTINNGNYVNFNHLDLQSGTWTLSGASGAVDATLGNGATAVVNNAASLGTGAISANGGAIQSTTPGLTLSNNIATSGAGLGVSGSSSLNLSGTVSGTGPVTQSGSGTLTLSGNNTYTGGTNLNAGMIVIGNNQALGTGTLTAGGNATLDSSQAVTVANQVAVNAGASLALGGSNAMTVGGVISGAGGLLKNGAATTTLTGANTYTGGTTINSSTLALGAGGSLAATGAVNLAGAGAGFDISASGANQTIGALAGASGTTISLGANTLTMGDGTNQSFGGSIGGTGGIVKQGSGTEALTGTHTYTGGTTINGGTLALGAGGSLAASGSVNLGTAGAGFDISAAGANQTIGALSGVAGTTVSLGGNTLSFGDATNQTFGGAIGGTGGIVKQGSGTETLTGANTYTGGTTINAGTIAIGAGGSLSNQGTVNLANAGTSLDLSGATTPQAIGGLAGAAGSSVSLGANGLTFGDAGNHTFGGTIGGTGGVTKTGTGTETLTDTQTYTGGTTINGGTLALGAGGSLSAGGAVHLGGTGASFDISGAGAAQTIGALSGVAGTTVALGGNGLTFGDGSNQTFGGAITGTAGIVKQGSGTETLTGTSTFTGGTTINAGTLAIGAGGSLAVGGAVNLANAGTSFDISGATSPQVVGALLGVGGSNINLGSNTLSFGDATNQTFGGAIGGTGGIVKQGSGTETLTGTNTYTGGTTVNAGTIAIGAGGSLSNQGTVNLANAGTSLDLSGATTSQAIGGLAGAAGSSVSLGANGLTFGDAGNHTFGGTIGGTGGVTKTGTGTETLTGTQTYTGGTTINGGTLALGAGGSLAAGGSVNLGTAGASFDITGAGAAQTIGALSGVAGTTVALGGNGLTFGDGSNQTFGGSITGTAGIVKQGSGTQTLTGTSTFSGGTALYAGGLMIGNNAALGSGTVTVNGAATLDSVSAATLANNVALNADLTVLGSNALTLNGDITGTGSLTKDGSATLTLNGTNAYSGGTFIRAGTLALGAGASLYANGVVNLATGATFDLSAGNGTQTFGTLIGNGTVNLGGNSLTVGGPINSVFSGSIGGTGGLIKQGTGTETLTGANTYTGGTSINAGILAIGAGGSLASTGAVNLAAAGTGFDIAAAGNQTVGSLAGVAGSNLFLGGNSLTLGGVGNTNFGGSIDGTGGLIKSGLGVQTLAGANTFSGGTTLNAGGLVVGSNSALGTGLLSVAGSSTLDSTFPVHLSNAIDLGSGVNLQLLGSNDLTLSGDISGAGGLTKGGAATVTLAGSSSYTGDTTINSGAILVGAGGTLSDRSTVNLAGAGSLNIGASGNQNIGGLAGVAGSTLLLGGSNLTTGGNNASTTFSGTISGTGGLLQTGSGTLTLTGNNLYSGSTTINAGGTIQLGNGGSSGAVNGSIVNNGSLIFNRSDAVTVAGSISGNGNITQAGQGTTILTGDNTYQGSTTVGAGTLQVGNGGTGGSLGSGAINNNGTLVFNRSNDLTLNNSINGSGGLTQAGGGTLTLSGSSSYGGSTQVNAGTLNFTNSSHSLGGDLNVAGNASLGVTTGAAVAVSGTVRLANTSTLSLDSTSLAPGLTASSLQIGSGVGLNLSGITSSSQLDRVLISTTNGISGDFALTSVGGFTGEVDYLTLNTRKSVDGKQYLASYSQSWTANNNLAHGTFTLSNLQDQFEVGVALENQASNSALGWDGTSLTKNGAGSLTLSAANSYTGTTRINGGTLQVGNGGSVGNLGLGAVTNNGSLAFNRNDALTVSNDISGSGSLQQNGSGTTTLTGTNTYSGGTTVTAGTLRAGSAGALVQNASYSISQGATLDLNGHTLTSSQIVSNGNIQLGSANLVINSASGQVDSLGGKVSGTGHVVKQGAGVLALNSASDFSGGVDLKQGTLNLGNEKGLGSGTLSMDDGTKINLTANGMTIANNLYMTGDNDPVVDTGANNATWAGAITGAGFLTKQGTGVLTLTNTANTYTGATDVAQGTLQAGAANTFSSTSAHTVASGAVLDLAGFNQTLASLNNSGTVKLSSNSGAVPGAVLKVTGPYVGNNGNLGLSTVLAADGSATDKLLLSGATAVASGNTTVHITNAGGLGAQTTGNGIEVIGTENGASLQPGSFTLVGGHVDAGAYEYRLTQTAQGAALQSTNTTPTTPTTAYRAEVPLLSALPAQLRQADMAMLGDLRKRMGDEGTQATTSSDSGASRRVWGRILRTDPKIRQQGTVSPESSGHLTGFQAGLDLYADQSIKAGIYVGQLEGDMSVKGFASGEDRKYVGFNNLRTRYLGVYGSWQDASGLYADAVLQGADYRSDLRTAGDTAQARTKGSGWLASVEMGKPFAVSSNWQIEPQAQIIYRKLSIDDTALSLATVKNKADDDWTVRLGARIKGNFATGAGVLQPYGRINVYRASNTTDIASFVAPGGTTDIKARGGYTATEMAAGASLQINPRTSVYGELGKLWANGGDSRVKSGVQASIGVKVQW</sequence>
<dbReference type="KEGG" id="ctes:O987_14810"/>
<dbReference type="SUPFAM" id="SSF103515">
    <property type="entry name" value="Autotransporter"/>
    <property type="match status" value="1"/>
</dbReference>
<protein>
    <recommendedName>
        <fullName evidence="2">Autotransporter domain-containing protein</fullName>
    </recommendedName>
</protein>
<reference evidence="3 4" key="1">
    <citation type="journal article" date="2014" name="Genome Announc.">
        <title>Complete Genome Sequence of Polychlorinated Biphenyl Degrader Comamonas testosteroni TK102 (NBRC 109938).</title>
        <authorList>
            <person name="Fukuda K."/>
            <person name="Hosoyama A."/>
            <person name="Tsuchikane K."/>
            <person name="Ohji S."/>
            <person name="Yamazoe A."/>
            <person name="Fujita N."/>
            <person name="Shintani M."/>
            <person name="Kimbara K."/>
        </authorList>
    </citation>
    <scope>NUCLEOTIDE SEQUENCE [LARGE SCALE GENOMIC DNA]</scope>
    <source>
        <strain evidence="3">TK102</strain>
    </source>
</reference>
<feature type="domain" description="Autotransporter" evidence="2">
    <location>
        <begin position="2484"/>
        <end position="2763"/>
    </location>
</feature>
<dbReference type="InterPro" id="IPR012332">
    <property type="entry name" value="Autotransporter_pectin_lyase_C"/>
</dbReference>
<dbReference type="InterPro" id="IPR011050">
    <property type="entry name" value="Pectin_lyase_fold/virulence"/>
</dbReference>
<dbReference type="Pfam" id="PF13018">
    <property type="entry name" value="ESPR"/>
    <property type="match status" value="1"/>
</dbReference>
<dbReference type="SMART" id="SM00869">
    <property type="entry name" value="Autotransporter"/>
    <property type="match status" value="1"/>
</dbReference>
<dbReference type="PROSITE" id="PS51208">
    <property type="entry name" value="AUTOTRANSPORTER"/>
    <property type="match status" value="1"/>
</dbReference>
<dbReference type="NCBIfam" id="TIGR02601">
    <property type="entry name" value="autotrns_rpt"/>
    <property type="match status" value="20"/>
</dbReference>
<dbReference type="SUPFAM" id="SSF51126">
    <property type="entry name" value="Pectin lyase-like"/>
    <property type="match status" value="5"/>
</dbReference>
<dbReference type="PANTHER" id="PTHR35037:SF3">
    <property type="entry name" value="C-TERMINAL REGION OF AIDA-LIKE PROTEIN"/>
    <property type="match status" value="1"/>
</dbReference>
<dbReference type="Gene3D" id="2.160.20.20">
    <property type="match status" value="4"/>
</dbReference>
<dbReference type="InterPro" id="IPR051551">
    <property type="entry name" value="Autotransporter_adhesion"/>
</dbReference>
<name>A0A076PQV8_COMTE</name>
<dbReference type="Proteomes" id="UP000028782">
    <property type="component" value="Chromosome"/>
</dbReference>
<gene>
    <name evidence="3" type="ORF">O987_14810</name>
</gene>
<evidence type="ECO:0000313" key="3">
    <source>
        <dbReference type="EMBL" id="AIJ47076.1"/>
    </source>
</evidence>
<organism evidence="3 4">
    <name type="scientific">Comamonas testosteroni TK102</name>
    <dbReference type="NCBI Taxonomy" id="1392005"/>
    <lineage>
        <taxon>Bacteria</taxon>
        <taxon>Pseudomonadati</taxon>
        <taxon>Pseudomonadota</taxon>
        <taxon>Betaproteobacteria</taxon>
        <taxon>Burkholderiales</taxon>
        <taxon>Comamonadaceae</taxon>
        <taxon>Comamonas</taxon>
    </lineage>
</organism>
<dbReference type="Gene3D" id="2.40.128.130">
    <property type="entry name" value="Autotransporter beta-domain"/>
    <property type="match status" value="1"/>
</dbReference>
<dbReference type="RefSeq" id="WP_080731526.1">
    <property type="nucleotide sequence ID" value="NZ_CP006704.1"/>
</dbReference>
<accession>A0A076PQV8</accession>
<evidence type="ECO:0000259" key="2">
    <source>
        <dbReference type="PROSITE" id="PS51208"/>
    </source>
</evidence>
<proteinExistence type="predicted"/>
<dbReference type="HOGENOM" id="CLU_000821_0_0_4"/>
<dbReference type="EMBL" id="CP006704">
    <property type="protein sequence ID" value="AIJ47076.1"/>
    <property type="molecule type" value="Genomic_DNA"/>
</dbReference>
<dbReference type="InterPro" id="IPR036709">
    <property type="entry name" value="Autotransporte_beta_dom_sf"/>
</dbReference>
<dbReference type="InterPro" id="IPR005546">
    <property type="entry name" value="Autotransporte_beta"/>
</dbReference>
<keyword evidence="1" id="KW-0732">Signal</keyword>
<dbReference type="InterPro" id="IPR024973">
    <property type="entry name" value="ESPR"/>
</dbReference>
<dbReference type="CDD" id="cd01344">
    <property type="entry name" value="PL2_Passenger_AT"/>
    <property type="match status" value="1"/>
</dbReference>
<dbReference type="InterPro" id="IPR013425">
    <property type="entry name" value="Autotrns_rpt"/>
</dbReference>